<reference evidence="3" key="1">
    <citation type="submission" date="2020-04" db="EMBL/GenBank/DDBJ databases">
        <authorList>
            <person name="Zhang T."/>
        </authorList>
    </citation>
    <scope>NUCLEOTIDE SEQUENCE</scope>
    <source>
        <strain evidence="3">HKST-UBA03</strain>
    </source>
</reference>
<evidence type="ECO:0000313" key="3">
    <source>
        <dbReference type="EMBL" id="MCA9392442.1"/>
    </source>
</evidence>
<sequence length="195" mass="22460">MMEVERPKPKKQIPNDAKKVFSGIIFDIYQWEVEGYDGRKEIHEVARRHVDTVDVLPITEDGKLILSKQQQPGLDPFIGFFGGRMIEGESPLETAKRELLEESGFEASTFELLDAQNPIEKVDWVCYVFLAKGLKLVAKQSLDPGERIEFLRVTFDDFMDLVSKPNFRNRDTALFLLQAQKDPARWNEVQAIFKP</sequence>
<dbReference type="Gene3D" id="3.90.79.10">
    <property type="entry name" value="Nucleoside Triphosphate Pyrophosphohydrolase"/>
    <property type="match status" value="1"/>
</dbReference>
<comment type="caution">
    <text evidence="3">The sequence shown here is derived from an EMBL/GenBank/DDBJ whole genome shotgun (WGS) entry which is preliminary data.</text>
</comment>
<name>A0A955RSG0_UNCKA</name>
<dbReference type="Proteomes" id="UP000751518">
    <property type="component" value="Unassembled WGS sequence"/>
</dbReference>
<proteinExistence type="predicted"/>
<dbReference type="PROSITE" id="PS51462">
    <property type="entry name" value="NUDIX"/>
    <property type="match status" value="1"/>
</dbReference>
<dbReference type="CDD" id="cd03424">
    <property type="entry name" value="NUDIX_ADPRase_Nudt5_UGPPase_Nudt14"/>
    <property type="match status" value="1"/>
</dbReference>
<dbReference type="Pfam" id="PF00293">
    <property type="entry name" value="NUDIX"/>
    <property type="match status" value="1"/>
</dbReference>
<dbReference type="AlphaFoldDB" id="A0A955RSG0"/>
<feature type="domain" description="Nudix hydrolase" evidence="2">
    <location>
        <begin position="48"/>
        <end position="177"/>
    </location>
</feature>
<dbReference type="EMBL" id="JAGQKZ010000055">
    <property type="protein sequence ID" value="MCA9392442.1"/>
    <property type="molecule type" value="Genomic_DNA"/>
</dbReference>
<evidence type="ECO:0000259" key="2">
    <source>
        <dbReference type="PROSITE" id="PS51462"/>
    </source>
</evidence>
<dbReference type="PROSITE" id="PS00893">
    <property type="entry name" value="NUDIX_BOX"/>
    <property type="match status" value="1"/>
</dbReference>
<dbReference type="InterPro" id="IPR020084">
    <property type="entry name" value="NUDIX_hydrolase_CS"/>
</dbReference>
<gene>
    <name evidence="3" type="ORF">KC614_04590</name>
</gene>
<organism evidence="3 4">
    <name type="scientific">candidate division WWE3 bacterium</name>
    <dbReference type="NCBI Taxonomy" id="2053526"/>
    <lineage>
        <taxon>Bacteria</taxon>
        <taxon>Katanobacteria</taxon>
    </lineage>
</organism>
<evidence type="ECO:0000313" key="4">
    <source>
        <dbReference type="Proteomes" id="UP000751518"/>
    </source>
</evidence>
<dbReference type="InterPro" id="IPR015797">
    <property type="entry name" value="NUDIX_hydrolase-like_dom_sf"/>
</dbReference>
<evidence type="ECO:0000256" key="1">
    <source>
        <dbReference type="ARBA" id="ARBA00022801"/>
    </source>
</evidence>
<dbReference type="GO" id="GO:0016787">
    <property type="term" value="F:hydrolase activity"/>
    <property type="evidence" value="ECO:0007669"/>
    <property type="project" value="UniProtKB-KW"/>
</dbReference>
<keyword evidence="1 3" id="KW-0378">Hydrolase</keyword>
<protein>
    <submittedName>
        <fullName evidence="3">NUDIX hydrolase</fullName>
    </submittedName>
</protein>
<dbReference type="SUPFAM" id="SSF55811">
    <property type="entry name" value="Nudix"/>
    <property type="match status" value="1"/>
</dbReference>
<dbReference type="InterPro" id="IPR000086">
    <property type="entry name" value="NUDIX_hydrolase_dom"/>
</dbReference>
<accession>A0A955RSG0</accession>
<reference evidence="3" key="2">
    <citation type="journal article" date="2021" name="Microbiome">
        <title>Successional dynamics and alternative stable states in a saline activated sludge microbial community over 9 years.</title>
        <authorList>
            <person name="Wang Y."/>
            <person name="Ye J."/>
            <person name="Ju F."/>
            <person name="Liu L."/>
            <person name="Boyd J.A."/>
            <person name="Deng Y."/>
            <person name="Parks D.H."/>
            <person name="Jiang X."/>
            <person name="Yin X."/>
            <person name="Woodcroft B.J."/>
            <person name="Tyson G.W."/>
            <person name="Hugenholtz P."/>
            <person name="Polz M.F."/>
            <person name="Zhang T."/>
        </authorList>
    </citation>
    <scope>NUCLEOTIDE SEQUENCE</scope>
    <source>
        <strain evidence="3">HKST-UBA03</strain>
    </source>
</reference>